<keyword evidence="1" id="KW-0812">Transmembrane</keyword>
<comment type="caution">
    <text evidence="2">The sequence shown here is derived from an EMBL/GenBank/DDBJ whole genome shotgun (WGS) entry which is preliminary data.</text>
</comment>
<sequence length="198" mass="22038">MPTIPNVQVVPTSPRHWSASVLPFGPTKKISIQIPNSCRSHEEDSIAAVPSVQHIATLRKTLANLFTIECMVLAEYVEFIIPLLYGNYVLMMVRLPSARYHSELAGVTKENAGCTVETVFIYGMLEFGSFVLLVILLKRACRLQALYHLAFVLETQVLPIQSKMIGWMLITLGFRVAHFGSCTISTTFLHGLIISCVQ</sequence>
<gene>
    <name evidence="2" type="ORF">PHMEG_00039096</name>
</gene>
<dbReference type="Proteomes" id="UP000198211">
    <property type="component" value="Unassembled WGS sequence"/>
</dbReference>
<feature type="transmembrane region" description="Helical" evidence="1">
    <location>
        <begin position="62"/>
        <end position="85"/>
    </location>
</feature>
<dbReference type="AlphaFoldDB" id="A0A225UGE9"/>
<keyword evidence="1" id="KW-1133">Transmembrane helix</keyword>
<feature type="transmembrane region" description="Helical" evidence="1">
    <location>
        <begin position="119"/>
        <end position="137"/>
    </location>
</feature>
<keyword evidence="1" id="KW-0472">Membrane</keyword>
<accession>A0A225UGE9</accession>
<protein>
    <recommendedName>
        <fullName evidence="4">Transmembrane protein</fullName>
    </recommendedName>
</protein>
<organism evidence="2 3">
    <name type="scientific">Phytophthora megakarya</name>
    <dbReference type="NCBI Taxonomy" id="4795"/>
    <lineage>
        <taxon>Eukaryota</taxon>
        <taxon>Sar</taxon>
        <taxon>Stramenopiles</taxon>
        <taxon>Oomycota</taxon>
        <taxon>Peronosporomycetes</taxon>
        <taxon>Peronosporales</taxon>
        <taxon>Peronosporaceae</taxon>
        <taxon>Phytophthora</taxon>
    </lineage>
</organism>
<proteinExistence type="predicted"/>
<name>A0A225UGE9_9STRA</name>
<dbReference type="OrthoDB" id="102936at2759"/>
<keyword evidence="3" id="KW-1185">Reference proteome</keyword>
<dbReference type="EMBL" id="NBNE01018897">
    <property type="protein sequence ID" value="OWY92053.1"/>
    <property type="molecule type" value="Genomic_DNA"/>
</dbReference>
<dbReference type="STRING" id="4795.A0A225UGE9"/>
<evidence type="ECO:0000256" key="1">
    <source>
        <dbReference type="SAM" id="Phobius"/>
    </source>
</evidence>
<evidence type="ECO:0000313" key="3">
    <source>
        <dbReference type="Proteomes" id="UP000198211"/>
    </source>
</evidence>
<feature type="transmembrane region" description="Helical" evidence="1">
    <location>
        <begin position="176"/>
        <end position="197"/>
    </location>
</feature>
<evidence type="ECO:0000313" key="2">
    <source>
        <dbReference type="EMBL" id="OWY92053.1"/>
    </source>
</evidence>
<evidence type="ECO:0008006" key="4">
    <source>
        <dbReference type="Google" id="ProtNLM"/>
    </source>
</evidence>
<reference evidence="3" key="1">
    <citation type="submission" date="2017-03" db="EMBL/GenBank/DDBJ databases">
        <title>Phytopthora megakarya and P. palmivora, two closely related causual agents of cacao black pod achieved similar genome size and gene model numbers by different mechanisms.</title>
        <authorList>
            <person name="Ali S."/>
            <person name="Shao J."/>
            <person name="Larry D.J."/>
            <person name="Kronmiller B."/>
            <person name="Shen D."/>
            <person name="Strem M.D."/>
            <person name="Melnick R.L."/>
            <person name="Guiltinan M.J."/>
            <person name="Tyler B.M."/>
            <person name="Meinhardt L.W."/>
            <person name="Bailey B.A."/>
        </authorList>
    </citation>
    <scope>NUCLEOTIDE SEQUENCE [LARGE SCALE GENOMIC DNA]</scope>
    <source>
        <strain evidence="3">zdho120</strain>
    </source>
</reference>